<dbReference type="Gene3D" id="1.10.1420.10">
    <property type="match status" value="2"/>
</dbReference>
<dbReference type="WBParaSite" id="EgrG_000482600">
    <property type="protein sequence ID" value="EgrG_000482600"/>
    <property type="gene ID" value="EgrG_000482600"/>
</dbReference>
<dbReference type="InterPro" id="IPR027417">
    <property type="entry name" value="P-loop_NTPase"/>
</dbReference>
<evidence type="ECO:0000259" key="6">
    <source>
        <dbReference type="SMART" id="SM00534"/>
    </source>
</evidence>
<evidence type="ECO:0000313" key="7">
    <source>
        <dbReference type="EMBL" id="CDS19514.1"/>
    </source>
</evidence>
<organism evidence="7">
    <name type="scientific">Echinococcus granulosus</name>
    <name type="common">Hydatid tapeworm</name>
    <dbReference type="NCBI Taxonomy" id="6210"/>
    <lineage>
        <taxon>Eukaryota</taxon>
        <taxon>Metazoa</taxon>
        <taxon>Spiralia</taxon>
        <taxon>Lophotrochozoa</taxon>
        <taxon>Platyhelminthes</taxon>
        <taxon>Cestoda</taxon>
        <taxon>Eucestoda</taxon>
        <taxon>Cyclophyllidea</taxon>
        <taxon>Taeniidae</taxon>
        <taxon>Echinococcus</taxon>
        <taxon>Echinococcus granulosus group</taxon>
    </lineage>
</organism>
<sequence length="512" mass="57654">MSQESTTKASSHGDALHIWSDSRKQYVYIDSATLIRLQVFDPSICVSGSRIVNSKHSQDTSELTLFDYLNTCSSTLGSRLLSKWLRFPLKDDEELHRRQYAVEFLTKSANRGLHKLLLSCIKRVGNIQRVLSKMHTSAAAPNEWKVLLQTLQSLKSIIDACRHHPELGAPFDSPDNASSPCLILCSLLEKIIETIDMSSTSSHKRFIVKQGHHAWLDEWKQIYRCLPDILSRLAEHELNRLRGHVDACGLIYFPLVGYLLQIPSSQASEELQELGLQYIFTNGELAYYRTATTKELDKRYGDVMYAILDAETSIMHELQEEILKAAKPLLRLLDFATELDCICALAAAAIRMNGVKPRMVSRGSIKIQRGRNILYETLHTNYQTNSFASPTEKGSVTLVTGPNASGKTMFIKQIGLIVYLAHIGSFVPADYATTPLMDTILALMPAEIERQPKTQGYLADASWLAMALRHASANSLLLLDEFPYFSDQVCTKMQTPQTFERIDRNGSERVHQ</sequence>
<dbReference type="PANTHER" id="PTHR11361">
    <property type="entry name" value="DNA MISMATCH REPAIR PROTEIN MUTS FAMILY MEMBER"/>
    <property type="match status" value="1"/>
</dbReference>
<dbReference type="Gene3D" id="3.40.50.300">
    <property type="entry name" value="P-loop containing nucleotide triphosphate hydrolases"/>
    <property type="match status" value="1"/>
</dbReference>
<comment type="similarity">
    <text evidence="1">Belongs to the DNA mismatch repair MutS family.</text>
</comment>
<dbReference type="SUPFAM" id="SSF48334">
    <property type="entry name" value="DNA repair protein MutS, domain III"/>
    <property type="match status" value="1"/>
</dbReference>
<dbReference type="GO" id="GO:0140664">
    <property type="term" value="F:ATP-dependent DNA damage sensor activity"/>
    <property type="evidence" value="ECO:0007669"/>
    <property type="project" value="InterPro"/>
</dbReference>
<name>A0A068WPF0_ECHGR</name>
<keyword evidence="2" id="KW-0547">Nucleotide-binding</keyword>
<dbReference type="Pfam" id="PF00488">
    <property type="entry name" value="MutS_V"/>
    <property type="match status" value="1"/>
</dbReference>
<dbReference type="InterPro" id="IPR000432">
    <property type="entry name" value="DNA_mismatch_repair_MutS_C"/>
</dbReference>
<dbReference type="GO" id="GO:0005524">
    <property type="term" value="F:ATP binding"/>
    <property type="evidence" value="ECO:0007669"/>
    <property type="project" value="UniProtKB-KW"/>
</dbReference>
<reference evidence="7 8" key="1">
    <citation type="journal article" date="2013" name="Nature">
        <title>The genomes of four tapeworm species reveal adaptations to parasitism.</title>
        <authorList>
            <person name="Tsai I.J."/>
            <person name="Zarowiecki M."/>
            <person name="Holroyd N."/>
            <person name="Garciarrubio A."/>
            <person name="Sanchez-Flores A."/>
            <person name="Brooks K.L."/>
            <person name="Tracey A."/>
            <person name="Bobes R.J."/>
            <person name="Fragoso G."/>
            <person name="Sciutto E."/>
            <person name="Aslett M."/>
            <person name="Beasley H."/>
            <person name="Bennett H.M."/>
            <person name="Cai J."/>
            <person name="Camicia F."/>
            <person name="Clark R."/>
            <person name="Cucher M."/>
            <person name="De Silva N."/>
            <person name="Day T.A."/>
            <person name="Deplazes P."/>
            <person name="Estrada K."/>
            <person name="Fernandez C."/>
            <person name="Holland P.W."/>
            <person name="Hou J."/>
            <person name="Hu S."/>
            <person name="Huckvale T."/>
            <person name="Hung S.S."/>
            <person name="Kamenetzky L."/>
            <person name="Keane J.A."/>
            <person name="Kiss F."/>
            <person name="Koziol U."/>
            <person name="Lambert O."/>
            <person name="Liu K."/>
            <person name="Luo X."/>
            <person name="Luo Y."/>
            <person name="Macchiaroli N."/>
            <person name="Nichol S."/>
            <person name="Paps J."/>
            <person name="Parkinson J."/>
            <person name="Pouchkina-Stantcheva N."/>
            <person name="Riddiford N."/>
            <person name="Rosenzvit M."/>
            <person name="Salinas G."/>
            <person name="Wasmuth J.D."/>
            <person name="Zamanian M."/>
            <person name="Zheng Y."/>
            <person name="Cai X."/>
            <person name="Soberon X."/>
            <person name="Olson P.D."/>
            <person name="Laclette J.P."/>
            <person name="Brehm K."/>
            <person name="Berriman M."/>
            <person name="Garciarrubio A."/>
            <person name="Bobes R.J."/>
            <person name="Fragoso G."/>
            <person name="Sanchez-Flores A."/>
            <person name="Estrada K."/>
            <person name="Cevallos M.A."/>
            <person name="Morett E."/>
            <person name="Gonzalez V."/>
            <person name="Portillo T."/>
            <person name="Ochoa-Leyva A."/>
            <person name="Jose M.V."/>
            <person name="Sciutto E."/>
            <person name="Landa A."/>
            <person name="Jimenez L."/>
            <person name="Valdes V."/>
            <person name="Carrero J.C."/>
            <person name="Larralde C."/>
            <person name="Morales-Montor J."/>
            <person name="Limon-Lason J."/>
            <person name="Soberon X."/>
            <person name="Laclette J.P."/>
        </authorList>
    </citation>
    <scope>NUCLEOTIDE SEQUENCE [LARGE SCALE GENOMIC DNA]</scope>
</reference>
<evidence type="ECO:0000259" key="5">
    <source>
        <dbReference type="SMART" id="SM00533"/>
    </source>
</evidence>
<dbReference type="InterPro" id="IPR007696">
    <property type="entry name" value="DNA_mismatch_repair_MutS_core"/>
</dbReference>
<evidence type="ECO:0000313" key="8">
    <source>
        <dbReference type="Proteomes" id="UP000492820"/>
    </source>
</evidence>
<feature type="domain" description="DNA mismatch repair protein MutS core" evidence="5">
    <location>
        <begin position="60"/>
        <end position="378"/>
    </location>
</feature>
<evidence type="ECO:0000256" key="1">
    <source>
        <dbReference type="ARBA" id="ARBA00006271"/>
    </source>
</evidence>
<accession>A0A068WPF0</accession>
<protein>
    <submittedName>
        <fullName evidence="7 9">MutS protein 5</fullName>
    </submittedName>
</protein>
<dbReference type="OrthoDB" id="29596at2759"/>
<reference evidence="9" key="3">
    <citation type="submission" date="2020-10" db="UniProtKB">
        <authorList>
            <consortium name="WormBaseParasite"/>
        </authorList>
    </citation>
    <scope>IDENTIFICATION</scope>
</reference>
<dbReference type="AlphaFoldDB" id="A0A068WPF0"/>
<dbReference type="GO" id="GO:0006298">
    <property type="term" value="P:mismatch repair"/>
    <property type="evidence" value="ECO:0007669"/>
    <property type="project" value="InterPro"/>
</dbReference>
<proteinExistence type="inferred from homology"/>
<gene>
    <name evidence="7" type="ORF">EgrG_000482600</name>
</gene>
<evidence type="ECO:0000313" key="9">
    <source>
        <dbReference type="WBParaSite" id="EgrG_000482600"/>
    </source>
</evidence>
<dbReference type="InterPro" id="IPR045076">
    <property type="entry name" value="MutS"/>
</dbReference>
<dbReference type="GO" id="GO:0030983">
    <property type="term" value="F:mismatched DNA binding"/>
    <property type="evidence" value="ECO:0007669"/>
    <property type="project" value="InterPro"/>
</dbReference>
<evidence type="ECO:0000256" key="4">
    <source>
        <dbReference type="ARBA" id="ARBA00023125"/>
    </source>
</evidence>
<dbReference type="PANTHER" id="PTHR11361:SF20">
    <property type="entry name" value="MUTS PROTEIN HOMOLOG 5"/>
    <property type="match status" value="1"/>
</dbReference>
<dbReference type="SMART" id="SM00534">
    <property type="entry name" value="MUTSac"/>
    <property type="match status" value="1"/>
</dbReference>
<dbReference type="SUPFAM" id="SSF52540">
    <property type="entry name" value="P-loop containing nucleoside triphosphate hydrolases"/>
    <property type="match status" value="1"/>
</dbReference>
<feature type="domain" description="DNA mismatch repair proteins mutS family" evidence="6">
    <location>
        <begin position="394"/>
        <end position="512"/>
    </location>
</feature>
<dbReference type="SMART" id="SM00533">
    <property type="entry name" value="MUTSd"/>
    <property type="match status" value="1"/>
</dbReference>
<dbReference type="Proteomes" id="UP000492820">
    <property type="component" value="Unassembled WGS sequence"/>
</dbReference>
<dbReference type="GO" id="GO:0051026">
    <property type="term" value="P:chiasma assembly"/>
    <property type="evidence" value="ECO:0007669"/>
    <property type="project" value="TreeGrafter"/>
</dbReference>
<dbReference type="EMBL" id="LK028579">
    <property type="protein sequence ID" value="CDS19514.1"/>
    <property type="molecule type" value="Genomic_DNA"/>
</dbReference>
<dbReference type="Pfam" id="PF05192">
    <property type="entry name" value="MutS_III"/>
    <property type="match status" value="1"/>
</dbReference>
<reference evidence="7" key="2">
    <citation type="submission" date="2014-06" db="EMBL/GenBank/DDBJ databases">
        <authorList>
            <person name="Aslett M."/>
        </authorList>
    </citation>
    <scope>NUCLEOTIDE SEQUENCE</scope>
</reference>
<evidence type="ECO:0000256" key="3">
    <source>
        <dbReference type="ARBA" id="ARBA00022840"/>
    </source>
</evidence>
<dbReference type="GO" id="GO:0005634">
    <property type="term" value="C:nucleus"/>
    <property type="evidence" value="ECO:0007669"/>
    <property type="project" value="TreeGrafter"/>
</dbReference>
<evidence type="ECO:0000256" key="2">
    <source>
        <dbReference type="ARBA" id="ARBA00022741"/>
    </source>
</evidence>
<keyword evidence="4" id="KW-0238">DNA-binding</keyword>
<dbReference type="InterPro" id="IPR036187">
    <property type="entry name" value="DNA_mismatch_repair_MutS_sf"/>
</dbReference>
<keyword evidence="3" id="KW-0067">ATP-binding</keyword>